<evidence type="ECO:0000313" key="2">
    <source>
        <dbReference type="Proteomes" id="UP000245379"/>
    </source>
</evidence>
<protein>
    <recommendedName>
        <fullName evidence="3">Bacteriocin</fullName>
    </recommendedName>
</protein>
<accession>A0A317EMH4</accession>
<dbReference type="RefSeq" id="WP_109925508.1">
    <property type="nucleotide sequence ID" value="NZ_QGNZ01000002.1"/>
</dbReference>
<dbReference type="OrthoDB" id="773349at2"/>
<organism evidence="1 2">
    <name type="scientific">Pedobacter yonginense</name>
    <dbReference type="NCBI Taxonomy" id="651869"/>
    <lineage>
        <taxon>Bacteria</taxon>
        <taxon>Pseudomonadati</taxon>
        <taxon>Bacteroidota</taxon>
        <taxon>Sphingobacteriia</taxon>
        <taxon>Sphingobacteriales</taxon>
        <taxon>Sphingobacteriaceae</taxon>
        <taxon>Pedobacter</taxon>
    </lineage>
</organism>
<name>A0A317EMH4_9SPHI</name>
<keyword evidence="2" id="KW-1185">Reference proteome</keyword>
<sequence>MKNLSKTEMIEIEGGSLFADNASAMNVSFTSNADCLLSLTFERNYGNQHSKTTISAGNDVNLNFGFASNQ</sequence>
<dbReference type="AlphaFoldDB" id="A0A317EMH4"/>
<comment type="caution">
    <text evidence="1">The sequence shown here is derived from an EMBL/GenBank/DDBJ whole genome shotgun (WGS) entry which is preliminary data.</text>
</comment>
<reference evidence="1 2" key="1">
    <citation type="submission" date="2018-05" db="EMBL/GenBank/DDBJ databases">
        <title>Pedobacter paludis sp. nov., isolated from wetland soil.</title>
        <authorList>
            <person name="Zhang Y."/>
            <person name="Wang G."/>
        </authorList>
    </citation>
    <scope>NUCLEOTIDE SEQUENCE [LARGE SCALE GENOMIC DNA]</scope>
    <source>
        <strain evidence="1 2">KCTC22721</strain>
    </source>
</reference>
<proteinExistence type="predicted"/>
<dbReference type="Proteomes" id="UP000245379">
    <property type="component" value="Unassembled WGS sequence"/>
</dbReference>
<dbReference type="EMBL" id="QGNZ01000002">
    <property type="protein sequence ID" value="PWS27804.1"/>
    <property type="molecule type" value="Genomic_DNA"/>
</dbReference>
<evidence type="ECO:0000313" key="1">
    <source>
        <dbReference type="EMBL" id="PWS27804.1"/>
    </source>
</evidence>
<evidence type="ECO:0008006" key="3">
    <source>
        <dbReference type="Google" id="ProtNLM"/>
    </source>
</evidence>
<gene>
    <name evidence="1" type="ORF">DHW03_09515</name>
</gene>